<feature type="domain" description="SGNH hydrolase-type esterase" evidence="1">
    <location>
        <begin position="82"/>
        <end position="262"/>
    </location>
</feature>
<dbReference type="Proteomes" id="UP000663864">
    <property type="component" value="Unassembled WGS sequence"/>
</dbReference>
<sequence>MTTSTTVSTSTLLTTTDRNLVVYGTAGGVFWAAGVNNGGSGRPYCLRISHSPNSNQNRMATTISYDSIRQRNRLRKVNKYVCIGASDALGYGTSNPSKDGWVPLFSSLISAKQVINLGQPGSTLHEAMRQQLPKVFYHRPDIITIWLVVNDFGEQVNDISILNSYKTDLDSMLFQLRTKLDRNTRILVGNIPDLSQLDTLNSCGIPKFLLKFVIKRWNNAIKHIVKNNHCDLVDFYSHWKELGEHPEYISSDGFHPSKEGYRKIAQLFYQHY</sequence>
<dbReference type="GO" id="GO:0004622">
    <property type="term" value="F:phosphatidylcholine lysophospholipase activity"/>
    <property type="evidence" value="ECO:0007669"/>
    <property type="project" value="TreeGrafter"/>
</dbReference>
<evidence type="ECO:0000313" key="2">
    <source>
        <dbReference type="EMBL" id="CAF0980579.1"/>
    </source>
</evidence>
<organism evidence="2 3">
    <name type="scientific">Rotaria sordida</name>
    <dbReference type="NCBI Taxonomy" id="392033"/>
    <lineage>
        <taxon>Eukaryota</taxon>
        <taxon>Metazoa</taxon>
        <taxon>Spiralia</taxon>
        <taxon>Gnathifera</taxon>
        <taxon>Rotifera</taxon>
        <taxon>Eurotatoria</taxon>
        <taxon>Bdelloidea</taxon>
        <taxon>Philodinida</taxon>
        <taxon>Philodinidae</taxon>
        <taxon>Rotaria</taxon>
    </lineage>
</organism>
<dbReference type="InterPro" id="IPR036514">
    <property type="entry name" value="SGNH_hydro_sf"/>
</dbReference>
<dbReference type="InterPro" id="IPR051532">
    <property type="entry name" value="Ester_Hydrolysis_Enzymes"/>
</dbReference>
<dbReference type="InterPro" id="IPR013830">
    <property type="entry name" value="SGNH_hydro"/>
</dbReference>
<evidence type="ECO:0000313" key="3">
    <source>
        <dbReference type="Proteomes" id="UP000663864"/>
    </source>
</evidence>
<name>A0A814FH55_9BILA</name>
<gene>
    <name evidence="2" type="ORF">ZHD862_LOCUS11483</name>
</gene>
<dbReference type="EMBL" id="CAJNOT010000433">
    <property type="protein sequence ID" value="CAF0980579.1"/>
    <property type="molecule type" value="Genomic_DNA"/>
</dbReference>
<proteinExistence type="predicted"/>
<dbReference type="PANTHER" id="PTHR30383">
    <property type="entry name" value="THIOESTERASE 1/PROTEASE 1/LYSOPHOSPHOLIPASE L1"/>
    <property type="match status" value="1"/>
</dbReference>
<protein>
    <recommendedName>
        <fullName evidence="1">SGNH hydrolase-type esterase domain-containing protein</fullName>
    </recommendedName>
</protein>
<dbReference type="AlphaFoldDB" id="A0A814FH55"/>
<evidence type="ECO:0000259" key="1">
    <source>
        <dbReference type="Pfam" id="PF13472"/>
    </source>
</evidence>
<dbReference type="SUPFAM" id="SSF52266">
    <property type="entry name" value="SGNH hydrolase"/>
    <property type="match status" value="1"/>
</dbReference>
<reference evidence="2" key="1">
    <citation type="submission" date="2021-02" db="EMBL/GenBank/DDBJ databases">
        <authorList>
            <person name="Nowell W R."/>
        </authorList>
    </citation>
    <scope>NUCLEOTIDE SEQUENCE</scope>
</reference>
<comment type="caution">
    <text evidence="2">The sequence shown here is derived from an EMBL/GenBank/DDBJ whole genome shotgun (WGS) entry which is preliminary data.</text>
</comment>
<dbReference type="Gene3D" id="3.40.50.1110">
    <property type="entry name" value="SGNH hydrolase"/>
    <property type="match status" value="1"/>
</dbReference>
<dbReference type="Pfam" id="PF13472">
    <property type="entry name" value="Lipase_GDSL_2"/>
    <property type="match status" value="1"/>
</dbReference>
<accession>A0A814FH55</accession>
<dbReference type="PANTHER" id="PTHR30383:SF5">
    <property type="entry name" value="SGNH HYDROLASE-TYPE ESTERASE DOMAIN-CONTAINING PROTEIN"/>
    <property type="match status" value="1"/>
</dbReference>